<dbReference type="InterPro" id="IPR001173">
    <property type="entry name" value="Glyco_trans_2-like"/>
</dbReference>
<dbReference type="Pfam" id="PF00535">
    <property type="entry name" value="Glycos_transf_2"/>
    <property type="match status" value="1"/>
</dbReference>
<accession>A0ABW4MZY1</accession>
<evidence type="ECO:0000256" key="3">
    <source>
        <dbReference type="ARBA" id="ARBA00022679"/>
    </source>
</evidence>
<gene>
    <name evidence="5" type="ORF">ACFSC0_07110</name>
</gene>
<dbReference type="PANTHER" id="PTHR43179">
    <property type="entry name" value="RHAMNOSYLTRANSFERASE WBBL"/>
    <property type="match status" value="1"/>
</dbReference>
<dbReference type="CDD" id="cd04186">
    <property type="entry name" value="GT_2_like_c"/>
    <property type="match status" value="1"/>
</dbReference>
<dbReference type="GO" id="GO:0016757">
    <property type="term" value="F:glycosyltransferase activity"/>
    <property type="evidence" value="ECO:0007669"/>
    <property type="project" value="UniProtKB-KW"/>
</dbReference>
<keyword evidence="6" id="KW-1185">Reference proteome</keyword>
<name>A0ABW4MZY1_9CAUL</name>
<dbReference type="EC" id="2.4.-.-" evidence="5"/>
<evidence type="ECO:0000313" key="6">
    <source>
        <dbReference type="Proteomes" id="UP001597237"/>
    </source>
</evidence>
<evidence type="ECO:0000259" key="4">
    <source>
        <dbReference type="Pfam" id="PF00535"/>
    </source>
</evidence>
<dbReference type="EMBL" id="JBHUEY010000001">
    <property type="protein sequence ID" value="MFD1783157.1"/>
    <property type="molecule type" value="Genomic_DNA"/>
</dbReference>
<comment type="similarity">
    <text evidence="1">Belongs to the glycosyltransferase 2 family.</text>
</comment>
<evidence type="ECO:0000313" key="5">
    <source>
        <dbReference type="EMBL" id="MFD1783157.1"/>
    </source>
</evidence>
<protein>
    <submittedName>
        <fullName evidence="5">Glycosyltransferase family 2 protein</fullName>
        <ecNumber evidence="5">2.4.-.-</ecNumber>
    </submittedName>
</protein>
<dbReference type="SUPFAM" id="SSF53448">
    <property type="entry name" value="Nucleotide-diphospho-sugar transferases"/>
    <property type="match status" value="1"/>
</dbReference>
<comment type="caution">
    <text evidence="5">The sequence shown here is derived from an EMBL/GenBank/DDBJ whole genome shotgun (WGS) entry which is preliminary data.</text>
</comment>
<dbReference type="Proteomes" id="UP001597237">
    <property type="component" value="Unassembled WGS sequence"/>
</dbReference>
<evidence type="ECO:0000256" key="1">
    <source>
        <dbReference type="ARBA" id="ARBA00006739"/>
    </source>
</evidence>
<proteinExistence type="inferred from homology"/>
<reference evidence="6" key="1">
    <citation type="journal article" date="2019" name="Int. J. Syst. Evol. Microbiol.">
        <title>The Global Catalogue of Microorganisms (GCM) 10K type strain sequencing project: providing services to taxonomists for standard genome sequencing and annotation.</title>
        <authorList>
            <consortium name="The Broad Institute Genomics Platform"/>
            <consortium name="The Broad Institute Genome Sequencing Center for Infectious Disease"/>
            <person name="Wu L."/>
            <person name="Ma J."/>
        </authorList>
    </citation>
    <scope>NUCLEOTIDE SEQUENCE [LARGE SCALE GENOMIC DNA]</scope>
    <source>
        <strain evidence="6">DFY28</strain>
    </source>
</reference>
<dbReference type="InterPro" id="IPR029044">
    <property type="entry name" value="Nucleotide-diphossugar_trans"/>
</dbReference>
<evidence type="ECO:0000256" key="2">
    <source>
        <dbReference type="ARBA" id="ARBA00022676"/>
    </source>
</evidence>
<dbReference type="Gene3D" id="3.90.550.10">
    <property type="entry name" value="Spore Coat Polysaccharide Biosynthesis Protein SpsA, Chain A"/>
    <property type="match status" value="1"/>
</dbReference>
<keyword evidence="3 5" id="KW-0808">Transferase</keyword>
<organism evidence="5 6">
    <name type="scientific">Phenylobacterium terrae</name>
    <dbReference type="NCBI Taxonomy" id="2665495"/>
    <lineage>
        <taxon>Bacteria</taxon>
        <taxon>Pseudomonadati</taxon>
        <taxon>Pseudomonadota</taxon>
        <taxon>Alphaproteobacteria</taxon>
        <taxon>Caulobacterales</taxon>
        <taxon>Caulobacteraceae</taxon>
        <taxon>Phenylobacterium</taxon>
    </lineage>
</organism>
<dbReference type="PANTHER" id="PTHR43179:SF12">
    <property type="entry name" value="GALACTOFURANOSYLTRANSFERASE GLFT2"/>
    <property type="match status" value="1"/>
</dbReference>
<feature type="domain" description="Glycosyltransferase 2-like" evidence="4">
    <location>
        <begin position="16"/>
        <end position="120"/>
    </location>
</feature>
<sequence length="346" mass="37599">MTRVAADDKPAAPTVSVVIVVYNSGPTLARCLASLKAQTFRDFEVILSDNASPDRSAQAAAAEDASLRLIENGENLGFAGGVNRGAQAARGRWLALLNPDAYAEPDWLERLIAATQGYPEVRSFASRQLMADDATKLDGMGDVMAAAGFPFRGGYGGRDPGPMAPGEVFSACGGAMLIDRALFLELGGLDERLFCYCEDVDLGYRLRLRGEPTLVIPDAVVRHEGSASSGGPRSDFAVWHGTRNRFWVFVKDTPPVLFWLTLPLHLAATALLFVRHAMRGELQAPMKGLLAGVRDLRVALEARREAQAARKVGSWEIARAMTWNPADLFGRRVVVKRRRPNRPGEP</sequence>
<dbReference type="RefSeq" id="WP_377284302.1">
    <property type="nucleotide sequence ID" value="NZ_JBHRSI010000015.1"/>
</dbReference>
<keyword evidence="2 5" id="KW-0328">Glycosyltransferase</keyword>